<name>A0A077WF39_9FUNG</name>
<feature type="compositionally biased region" description="Basic and acidic residues" evidence="1">
    <location>
        <begin position="294"/>
        <end position="327"/>
    </location>
</feature>
<sequence length="352" mass="40043">MEQVRDMNTATETWKDKLQKQRERKLPSSASSISAQPSVEQVAKISQIQDLFPDLGQGFIQACLLEYNDDVETVIMQLLEDNLPPKLAEMDRSLADLSIEAVDPSDTAKKSILESRRNIFDNDEFDLLSGNAKVDINKMHIGKKSRGTTESLLDDKSFIQEEKANVIQRVYDMYDDEYDDTYDGINEAPGTVGMDDEDDSAVDKVKGSKKKQPTAEDPGVAFESTLIHTYVDNRDVFNRSSAVRRSKARAELRKITGMSDEQLEGWAIMLDRSPRRQRILDKYMLFDGQQEKVDGKSLKEAQHKQVQEKRVAAQDETKQRAYKDKNKARFGNHNRKRGHDKKMQKAGVMGNS</sequence>
<dbReference type="GO" id="GO:0043130">
    <property type="term" value="F:ubiquitin binding"/>
    <property type="evidence" value="ECO:0007669"/>
    <property type="project" value="InterPro"/>
</dbReference>
<dbReference type="SMART" id="SM00546">
    <property type="entry name" value="CUE"/>
    <property type="match status" value="1"/>
</dbReference>
<dbReference type="InterPro" id="IPR009060">
    <property type="entry name" value="UBA-like_sf"/>
</dbReference>
<dbReference type="Pfam" id="PF02845">
    <property type="entry name" value="CUE"/>
    <property type="match status" value="1"/>
</dbReference>
<dbReference type="InterPro" id="IPR003892">
    <property type="entry name" value="CUE"/>
</dbReference>
<feature type="compositionally biased region" description="Basic and acidic residues" evidence="1">
    <location>
        <begin position="13"/>
        <end position="26"/>
    </location>
</feature>
<organism evidence="3">
    <name type="scientific">Lichtheimia ramosa</name>
    <dbReference type="NCBI Taxonomy" id="688394"/>
    <lineage>
        <taxon>Eukaryota</taxon>
        <taxon>Fungi</taxon>
        <taxon>Fungi incertae sedis</taxon>
        <taxon>Mucoromycota</taxon>
        <taxon>Mucoromycotina</taxon>
        <taxon>Mucoromycetes</taxon>
        <taxon>Mucorales</taxon>
        <taxon>Lichtheimiaceae</taxon>
        <taxon>Lichtheimia</taxon>
    </lineage>
</organism>
<dbReference type="InterPro" id="IPR041800">
    <property type="entry name" value="ASCC2_CUE"/>
</dbReference>
<protein>
    <recommendedName>
        <fullName evidence="2">CUE domain-containing protein</fullName>
    </recommendedName>
</protein>
<dbReference type="CDD" id="cd14364">
    <property type="entry name" value="CUE_ASCC2"/>
    <property type="match status" value="1"/>
</dbReference>
<dbReference type="Gene3D" id="1.10.8.10">
    <property type="entry name" value="DNA helicase RuvA subunit, C-terminal domain"/>
    <property type="match status" value="1"/>
</dbReference>
<feature type="region of interest" description="Disordered" evidence="1">
    <location>
        <begin position="294"/>
        <end position="352"/>
    </location>
</feature>
<dbReference type="SUPFAM" id="SSF46934">
    <property type="entry name" value="UBA-like"/>
    <property type="match status" value="1"/>
</dbReference>
<dbReference type="InterPro" id="IPR052586">
    <property type="entry name" value="ASCC2"/>
</dbReference>
<feature type="compositionally biased region" description="Polar residues" evidence="1">
    <location>
        <begin position="1"/>
        <end position="12"/>
    </location>
</feature>
<evidence type="ECO:0000313" key="3">
    <source>
        <dbReference type="EMBL" id="CDS06261.1"/>
    </source>
</evidence>
<feature type="compositionally biased region" description="Basic residues" evidence="1">
    <location>
        <begin position="328"/>
        <end position="344"/>
    </location>
</feature>
<reference evidence="3" key="1">
    <citation type="journal article" date="2014" name="Genome Announc.">
        <title>De novo whole-genome sequence and genome annotation of Lichtheimia ramosa.</title>
        <authorList>
            <person name="Linde J."/>
            <person name="Schwartze V."/>
            <person name="Binder U."/>
            <person name="Lass-Florl C."/>
            <person name="Voigt K."/>
            <person name="Horn F."/>
        </authorList>
    </citation>
    <scope>NUCLEOTIDE SEQUENCE</scope>
    <source>
        <strain evidence="3">JMRC FSU:6197</strain>
    </source>
</reference>
<proteinExistence type="predicted"/>
<dbReference type="PANTHER" id="PTHR21494">
    <property type="entry name" value="ACTIVATING SIGNAL COINTEGRATOR 1 COMPLEX SUBUNIT 2 ASC-1 COMPLEX SUBUNIT P100"/>
    <property type="match status" value="1"/>
</dbReference>
<evidence type="ECO:0000259" key="2">
    <source>
        <dbReference type="PROSITE" id="PS51140"/>
    </source>
</evidence>
<gene>
    <name evidence="3" type="ORF">LRAMOSA08789</name>
</gene>
<feature type="region of interest" description="Disordered" evidence="1">
    <location>
        <begin position="188"/>
        <end position="217"/>
    </location>
</feature>
<accession>A0A077WF39</accession>
<evidence type="ECO:0000256" key="1">
    <source>
        <dbReference type="SAM" id="MobiDB-lite"/>
    </source>
</evidence>
<dbReference type="PROSITE" id="PS51140">
    <property type="entry name" value="CUE"/>
    <property type="match status" value="1"/>
</dbReference>
<dbReference type="EMBL" id="LK023319">
    <property type="protein sequence ID" value="CDS06261.1"/>
    <property type="molecule type" value="Genomic_DNA"/>
</dbReference>
<feature type="domain" description="CUE" evidence="2">
    <location>
        <begin position="40"/>
        <end position="83"/>
    </location>
</feature>
<dbReference type="OrthoDB" id="5577209at2759"/>
<dbReference type="PANTHER" id="PTHR21494:SF0">
    <property type="entry name" value="ACTIVATING SIGNAL COINTEGRATOR 1 COMPLEX SUBUNIT 2"/>
    <property type="match status" value="1"/>
</dbReference>
<dbReference type="AlphaFoldDB" id="A0A077WF39"/>
<feature type="region of interest" description="Disordered" evidence="1">
    <location>
        <begin position="1"/>
        <end position="33"/>
    </location>
</feature>